<evidence type="ECO:0000256" key="9">
    <source>
        <dbReference type="ARBA" id="ARBA00050776"/>
    </source>
</evidence>
<dbReference type="PROSITE" id="PS00595">
    <property type="entry name" value="AA_TRANSFER_CLASS_5"/>
    <property type="match status" value="1"/>
</dbReference>
<gene>
    <name evidence="12" type="ORF">BleG1_1399</name>
</gene>
<dbReference type="InterPro" id="IPR016454">
    <property type="entry name" value="Cysteine_dSase"/>
</dbReference>
<dbReference type="PROSITE" id="PS00018">
    <property type="entry name" value="EF_HAND_1"/>
    <property type="match status" value="1"/>
</dbReference>
<dbReference type="GO" id="GO:0046872">
    <property type="term" value="F:metal ion binding"/>
    <property type="evidence" value="ECO:0007669"/>
    <property type="project" value="UniProtKB-KW"/>
</dbReference>
<dbReference type="PANTHER" id="PTHR11601:SF34">
    <property type="entry name" value="CYSTEINE DESULFURASE"/>
    <property type="match status" value="1"/>
</dbReference>
<dbReference type="Gene3D" id="3.40.640.10">
    <property type="entry name" value="Type I PLP-dependent aspartate aminotransferase-like (Major domain)"/>
    <property type="match status" value="1"/>
</dbReference>
<dbReference type="HOGENOM" id="CLU_003433_0_0_9"/>
<keyword evidence="4" id="KW-0808">Transferase</keyword>
<dbReference type="GO" id="GO:0031071">
    <property type="term" value="F:cysteine desulfurase activity"/>
    <property type="evidence" value="ECO:0007669"/>
    <property type="project" value="UniProtKB-EC"/>
</dbReference>
<keyword evidence="7" id="KW-0408">Iron</keyword>
<dbReference type="PIRSF" id="PIRSF005572">
    <property type="entry name" value="NifS"/>
    <property type="match status" value="1"/>
</dbReference>
<keyword evidence="8" id="KW-0411">Iron-sulfur</keyword>
<evidence type="ECO:0000256" key="10">
    <source>
        <dbReference type="RuleBase" id="RU004504"/>
    </source>
</evidence>
<evidence type="ECO:0000259" key="11">
    <source>
        <dbReference type="Pfam" id="PF00266"/>
    </source>
</evidence>
<dbReference type="AlphaFoldDB" id="A0A060LUW5"/>
<evidence type="ECO:0000256" key="5">
    <source>
        <dbReference type="ARBA" id="ARBA00022723"/>
    </source>
</evidence>
<keyword evidence="5" id="KW-0479">Metal-binding</keyword>
<feature type="domain" description="Aminotransferase class V" evidence="11">
    <location>
        <begin position="5"/>
        <end position="362"/>
    </location>
</feature>
<dbReference type="STRING" id="1246626.BleG1_1399"/>
<dbReference type="SUPFAM" id="SSF53383">
    <property type="entry name" value="PLP-dependent transferases"/>
    <property type="match status" value="1"/>
</dbReference>
<keyword evidence="13" id="KW-1185">Reference proteome</keyword>
<dbReference type="Gene3D" id="3.90.1150.10">
    <property type="entry name" value="Aspartate Aminotransferase, domain 1"/>
    <property type="match status" value="1"/>
</dbReference>
<dbReference type="InterPro" id="IPR015422">
    <property type="entry name" value="PyrdxlP-dep_Trfase_small"/>
</dbReference>
<dbReference type="Pfam" id="PF00266">
    <property type="entry name" value="Aminotran_5"/>
    <property type="match status" value="1"/>
</dbReference>
<dbReference type="InterPro" id="IPR015424">
    <property type="entry name" value="PyrdxlP-dep_Trfase"/>
</dbReference>
<dbReference type="eggNOG" id="COG1104">
    <property type="taxonomic scope" value="Bacteria"/>
</dbReference>
<accession>A0A060LUW5</accession>
<dbReference type="InterPro" id="IPR018247">
    <property type="entry name" value="EF_Hand_1_Ca_BS"/>
</dbReference>
<name>A0A060LUW5_9BACI</name>
<dbReference type="EC" id="2.8.1.7" evidence="3"/>
<protein>
    <recommendedName>
        <fullName evidence="3">cysteine desulfurase</fullName>
        <ecNumber evidence="3">2.8.1.7</ecNumber>
    </recommendedName>
</protein>
<organism evidence="12 13">
    <name type="scientific">Shouchella lehensis G1</name>
    <dbReference type="NCBI Taxonomy" id="1246626"/>
    <lineage>
        <taxon>Bacteria</taxon>
        <taxon>Bacillati</taxon>
        <taxon>Bacillota</taxon>
        <taxon>Bacilli</taxon>
        <taxon>Bacillales</taxon>
        <taxon>Bacillaceae</taxon>
        <taxon>Shouchella</taxon>
    </lineage>
</organism>
<evidence type="ECO:0000256" key="8">
    <source>
        <dbReference type="ARBA" id="ARBA00023014"/>
    </source>
</evidence>
<sequence>MNEYYFDHAATSSVHPEVVEAMIPYYTDVFGNPSSSHRFGRRAKQAVMDARHRIASHISASADEIIFTSGGTEANNLALLGYARANRTKGTHLITSKIEHHAVLHTMKQLEREGFTITYVDVDTTGQVSANDIKAALTEDTILVSVMYGNNEVGTVQPIEEIGAILHSHQAVFHTDAVQAAGLRTLDYKLLGVDMLSLASHKVNGPKGVGCLYVSKAVTLDAMTYGGEQERKRRAGTENVPGIVGFAKAIELAKEQQAVNQQKYSYFQAAFIEIMDAHGVEYVLNGSKNRLAHILNISFRNVKTETLLMKLDIAGIVASGGSACTAGTLVPSHVIEAMYGHDNHKVMEAIRFSFGLTNEESETIEAFNKIATIVKAEQSRDNFIE</sequence>
<evidence type="ECO:0000256" key="3">
    <source>
        <dbReference type="ARBA" id="ARBA00012239"/>
    </source>
</evidence>
<dbReference type="Proteomes" id="UP000027142">
    <property type="component" value="Chromosome"/>
</dbReference>
<evidence type="ECO:0000256" key="6">
    <source>
        <dbReference type="ARBA" id="ARBA00022898"/>
    </source>
</evidence>
<dbReference type="RefSeq" id="WP_038478726.1">
    <property type="nucleotide sequence ID" value="NZ_CP003923.1"/>
</dbReference>
<evidence type="ECO:0000256" key="1">
    <source>
        <dbReference type="ARBA" id="ARBA00001933"/>
    </source>
</evidence>
<dbReference type="EMBL" id="CP003923">
    <property type="protein sequence ID" value="AIC93982.1"/>
    <property type="molecule type" value="Genomic_DNA"/>
</dbReference>
<comment type="cofactor">
    <cofactor evidence="1 10">
        <name>pyridoxal 5'-phosphate</name>
        <dbReference type="ChEBI" id="CHEBI:597326"/>
    </cofactor>
</comment>
<evidence type="ECO:0000256" key="7">
    <source>
        <dbReference type="ARBA" id="ARBA00023004"/>
    </source>
</evidence>
<dbReference type="InterPro" id="IPR020578">
    <property type="entry name" value="Aminotrans_V_PyrdxlP_BS"/>
</dbReference>
<comment type="catalytic activity">
    <reaction evidence="9">
        <text>(sulfur carrier)-H + L-cysteine = (sulfur carrier)-SH + L-alanine</text>
        <dbReference type="Rhea" id="RHEA:43892"/>
        <dbReference type="Rhea" id="RHEA-COMP:14737"/>
        <dbReference type="Rhea" id="RHEA-COMP:14739"/>
        <dbReference type="ChEBI" id="CHEBI:29917"/>
        <dbReference type="ChEBI" id="CHEBI:35235"/>
        <dbReference type="ChEBI" id="CHEBI:57972"/>
        <dbReference type="ChEBI" id="CHEBI:64428"/>
        <dbReference type="EC" id="2.8.1.7"/>
    </reaction>
</comment>
<keyword evidence="6" id="KW-0663">Pyridoxal phosphate</keyword>
<evidence type="ECO:0000256" key="2">
    <source>
        <dbReference type="ARBA" id="ARBA00006490"/>
    </source>
</evidence>
<dbReference type="GO" id="GO:0051536">
    <property type="term" value="F:iron-sulfur cluster binding"/>
    <property type="evidence" value="ECO:0007669"/>
    <property type="project" value="UniProtKB-KW"/>
</dbReference>
<dbReference type="Gene3D" id="1.10.260.50">
    <property type="match status" value="1"/>
</dbReference>
<dbReference type="FunFam" id="3.40.640.10:FF:000084">
    <property type="entry name" value="IscS-like cysteine desulfurase"/>
    <property type="match status" value="1"/>
</dbReference>
<dbReference type="PANTHER" id="PTHR11601">
    <property type="entry name" value="CYSTEINE DESULFURYLASE FAMILY MEMBER"/>
    <property type="match status" value="1"/>
</dbReference>
<dbReference type="InterPro" id="IPR015421">
    <property type="entry name" value="PyrdxlP-dep_Trfase_major"/>
</dbReference>
<dbReference type="OrthoDB" id="9808002at2"/>
<dbReference type="KEGG" id="ble:BleG1_1399"/>
<dbReference type="InterPro" id="IPR000192">
    <property type="entry name" value="Aminotrans_V_dom"/>
</dbReference>
<dbReference type="PATRIC" id="fig|1246626.3.peg.1389"/>
<comment type="similarity">
    <text evidence="2">Belongs to the class-V pyridoxal-phosphate-dependent aminotransferase family. NifS/IscS subfamily.</text>
</comment>
<evidence type="ECO:0000256" key="4">
    <source>
        <dbReference type="ARBA" id="ARBA00022679"/>
    </source>
</evidence>
<evidence type="ECO:0000313" key="13">
    <source>
        <dbReference type="Proteomes" id="UP000027142"/>
    </source>
</evidence>
<reference evidence="12 13" key="1">
    <citation type="journal article" date="2014" name="Gene">
        <title>A comparative genomic analysis of the alkalitolerant soil bacterium Bacillus lehensis G1.</title>
        <authorList>
            <person name="Noor Y.M."/>
            <person name="Samsulrizal N.H."/>
            <person name="Jema'on N.A."/>
            <person name="Low K.O."/>
            <person name="Ramli A.N."/>
            <person name="Alias N.I."/>
            <person name="Damis S.I."/>
            <person name="Fuzi S.F."/>
            <person name="Isa M.N."/>
            <person name="Murad A.M."/>
            <person name="Raih M.F."/>
            <person name="Bakar F.D."/>
            <person name="Najimudin N."/>
            <person name="Mahadi N.M."/>
            <person name="Illias R.M."/>
        </authorList>
    </citation>
    <scope>NUCLEOTIDE SEQUENCE [LARGE SCALE GENOMIC DNA]</scope>
    <source>
        <strain evidence="12 13">G1</strain>
    </source>
</reference>
<evidence type="ECO:0000313" key="12">
    <source>
        <dbReference type="EMBL" id="AIC93982.1"/>
    </source>
</evidence>
<proteinExistence type="inferred from homology"/>